<dbReference type="Proteomes" id="UP000623250">
    <property type="component" value="Unassembled WGS sequence"/>
</dbReference>
<evidence type="ECO:0000313" key="2">
    <source>
        <dbReference type="EMBL" id="MBJ7544040.1"/>
    </source>
</evidence>
<reference evidence="2 3" key="1">
    <citation type="submission" date="2020-12" db="EMBL/GenBank/DDBJ databases">
        <title>Revised draft genomes of Rhodomicrobium vannielii ATCC 17100 and Rhodomicrobium udaipurense JA643.</title>
        <authorList>
            <person name="Conners E.M."/>
            <person name="Davenport E.J."/>
            <person name="Bose A."/>
        </authorList>
    </citation>
    <scope>NUCLEOTIDE SEQUENCE [LARGE SCALE GENOMIC DNA]</scope>
    <source>
        <strain evidence="2 3">JA643</strain>
    </source>
</reference>
<protein>
    <recommendedName>
        <fullName evidence="4">Hdr-like menaquinol oxidoreductase cytochrome c subunit</fullName>
    </recommendedName>
</protein>
<evidence type="ECO:0008006" key="4">
    <source>
        <dbReference type="Google" id="ProtNLM"/>
    </source>
</evidence>
<dbReference type="SUPFAM" id="SSF48695">
    <property type="entry name" value="Multiheme cytochromes"/>
    <property type="match status" value="1"/>
</dbReference>
<comment type="caution">
    <text evidence="2">The sequence shown here is derived from an EMBL/GenBank/DDBJ whole genome shotgun (WGS) entry which is preliminary data.</text>
</comment>
<feature type="chain" id="PRO_5034576643" description="Hdr-like menaquinol oxidoreductase cytochrome c subunit" evidence="1">
    <location>
        <begin position="23"/>
        <end position="153"/>
    </location>
</feature>
<evidence type="ECO:0000313" key="3">
    <source>
        <dbReference type="Proteomes" id="UP000623250"/>
    </source>
</evidence>
<dbReference type="InterPro" id="IPR036280">
    <property type="entry name" value="Multihaem_cyt_sf"/>
</dbReference>
<dbReference type="RefSeq" id="WP_037240116.1">
    <property type="nucleotide sequence ID" value="NZ_JAEMUK010000026.1"/>
</dbReference>
<sequence length="153" mass="16417">MIRGARIALLLALLIASQITLAVGEESKLVPHPPKGRGEQCVAATDFMRRNHMNLMKHQRDETVREGVRGKAFSLTGCVDCHAVNGADAKPVSYADSRHFCRSCHDYAAVSIDCFQCHASRPGSEKPHAAQGVGSTALAAVAAYFQGAANDRK</sequence>
<gene>
    <name evidence="2" type="ORF">JDN41_10785</name>
</gene>
<name>A0A8I1GI44_9HYPH</name>
<keyword evidence="1" id="KW-0732">Signal</keyword>
<dbReference type="EMBL" id="JAEMUK010000026">
    <property type="protein sequence ID" value="MBJ7544040.1"/>
    <property type="molecule type" value="Genomic_DNA"/>
</dbReference>
<proteinExistence type="predicted"/>
<organism evidence="2 3">
    <name type="scientific">Rhodomicrobium udaipurense</name>
    <dbReference type="NCBI Taxonomy" id="1202716"/>
    <lineage>
        <taxon>Bacteria</taxon>
        <taxon>Pseudomonadati</taxon>
        <taxon>Pseudomonadota</taxon>
        <taxon>Alphaproteobacteria</taxon>
        <taxon>Hyphomicrobiales</taxon>
        <taxon>Hyphomicrobiaceae</taxon>
        <taxon>Rhodomicrobium</taxon>
    </lineage>
</organism>
<feature type="signal peptide" evidence="1">
    <location>
        <begin position="1"/>
        <end position="22"/>
    </location>
</feature>
<keyword evidence="3" id="KW-1185">Reference proteome</keyword>
<accession>A0A8I1GI44</accession>
<dbReference type="Gene3D" id="3.90.10.10">
    <property type="entry name" value="Cytochrome C3"/>
    <property type="match status" value="1"/>
</dbReference>
<evidence type="ECO:0000256" key="1">
    <source>
        <dbReference type="SAM" id="SignalP"/>
    </source>
</evidence>
<dbReference type="AlphaFoldDB" id="A0A8I1GI44"/>